<reference evidence="1" key="1">
    <citation type="submission" date="2014-11" db="EMBL/GenBank/DDBJ databases">
        <authorList>
            <person name="Amaro Gonzalez C."/>
        </authorList>
    </citation>
    <scope>NUCLEOTIDE SEQUENCE</scope>
</reference>
<accession>A0A0E9SXU6</accession>
<evidence type="ECO:0000313" key="1">
    <source>
        <dbReference type="EMBL" id="JAH46184.1"/>
    </source>
</evidence>
<dbReference type="AlphaFoldDB" id="A0A0E9SXU6"/>
<reference evidence="1" key="2">
    <citation type="journal article" date="2015" name="Fish Shellfish Immunol.">
        <title>Early steps in the European eel (Anguilla anguilla)-Vibrio vulnificus interaction in the gills: Role of the RtxA13 toxin.</title>
        <authorList>
            <person name="Callol A."/>
            <person name="Pajuelo D."/>
            <person name="Ebbesson L."/>
            <person name="Teles M."/>
            <person name="MacKenzie S."/>
            <person name="Amaro C."/>
        </authorList>
    </citation>
    <scope>NUCLEOTIDE SEQUENCE</scope>
</reference>
<proteinExistence type="predicted"/>
<dbReference type="EMBL" id="GBXM01062393">
    <property type="protein sequence ID" value="JAH46184.1"/>
    <property type="molecule type" value="Transcribed_RNA"/>
</dbReference>
<sequence>MLIKTYFKSCGDSGGIVVFYFYGLSISVKAKPPG</sequence>
<name>A0A0E9SXU6_ANGAN</name>
<protein>
    <submittedName>
        <fullName evidence="1">Uncharacterized protein</fullName>
    </submittedName>
</protein>
<organism evidence="1">
    <name type="scientific">Anguilla anguilla</name>
    <name type="common">European freshwater eel</name>
    <name type="synonym">Muraena anguilla</name>
    <dbReference type="NCBI Taxonomy" id="7936"/>
    <lineage>
        <taxon>Eukaryota</taxon>
        <taxon>Metazoa</taxon>
        <taxon>Chordata</taxon>
        <taxon>Craniata</taxon>
        <taxon>Vertebrata</taxon>
        <taxon>Euteleostomi</taxon>
        <taxon>Actinopterygii</taxon>
        <taxon>Neopterygii</taxon>
        <taxon>Teleostei</taxon>
        <taxon>Anguilliformes</taxon>
        <taxon>Anguillidae</taxon>
        <taxon>Anguilla</taxon>
    </lineage>
</organism>